<keyword evidence="3" id="KW-1015">Disulfide bond</keyword>
<sequence>MVCYFTNWSQYRPGVANFMPENVDPCMCTHLIYAFASMSNHEIAPYEWNDDVLYKAFNGLKKHNGQLQTLLAIGGWNFGTARFTAMVSSAATRKIFIDSVIRFLRTNGFDGLDLDWEYPGSRGSPPEDKQRFTVLVKELLEAFEKEAQETGKPRLLVTAAVSAGKGTIDLGYEIGKVSKYFDFISIMTYDFHGAWDHFTGHNSPLYRGSADYGDLIYFNMDYAAKYWRDNGAPAEKLIIGFATYGRTFRLTSSDTSVGAPAAGAAAAGPYTKEAGFWAYYEICTFLEGATEGWIEDQKVPYAFKGNEWIGYDTVKSYEYKVQWLKENGFGGAMVWAIDLDDFTGLFCNQGVYPLMTKLKSLLGVQIDCTSPRQLPLQQ</sequence>
<dbReference type="InParanoid" id="M3XKM1"/>
<reference evidence="7" key="3">
    <citation type="submission" date="2025-09" db="UniProtKB">
        <authorList>
            <consortium name="Ensembl"/>
        </authorList>
    </citation>
    <scope>IDENTIFICATION</scope>
</reference>
<dbReference type="KEGG" id="lcm:102365223"/>
<dbReference type="PANTHER" id="PTHR11177">
    <property type="entry name" value="CHITINASE"/>
    <property type="match status" value="1"/>
</dbReference>
<dbReference type="GO" id="GO:0006032">
    <property type="term" value="P:chitin catabolic process"/>
    <property type="evidence" value="ECO:0007669"/>
    <property type="project" value="UniProtKB-ARBA"/>
</dbReference>
<dbReference type="GO" id="GO:0004568">
    <property type="term" value="F:chitinase activity"/>
    <property type="evidence" value="ECO:0007669"/>
    <property type="project" value="UniProtKB-ARBA"/>
</dbReference>
<dbReference type="SUPFAM" id="SSF54556">
    <property type="entry name" value="Chitinase insertion domain"/>
    <property type="match status" value="1"/>
</dbReference>
<feature type="domain" description="GH18" evidence="6">
    <location>
        <begin position="1"/>
        <end position="365"/>
    </location>
</feature>
<comment type="similarity">
    <text evidence="5">Belongs to the glycosyl hydrolase 18 family.</text>
</comment>
<dbReference type="PROSITE" id="PS51910">
    <property type="entry name" value="GH18_2"/>
    <property type="match status" value="1"/>
</dbReference>
<dbReference type="EMBL" id="AFYH01035543">
    <property type="status" value="NOT_ANNOTATED_CDS"/>
    <property type="molecule type" value="Genomic_DNA"/>
</dbReference>
<dbReference type="PANTHER" id="PTHR11177:SF248">
    <property type="entry name" value="CHITOTRIOSIDASE-1"/>
    <property type="match status" value="1"/>
</dbReference>
<dbReference type="Gene3D" id="3.20.20.80">
    <property type="entry name" value="Glycosidases"/>
    <property type="match status" value="1"/>
</dbReference>
<dbReference type="GeneTree" id="ENSGT00940000162989"/>
<dbReference type="OMA" id="NWNLMAF"/>
<dbReference type="FunFam" id="3.10.50.10:FF:000001">
    <property type="entry name" value="Chitinase 3-like 1"/>
    <property type="match status" value="1"/>
</dbReference>
<reference evidence="8" key="1">
    <citation type="submission" date="2011-08" db="EMBL/GenBank/DDBJ databases">
        <title>The draft genome of Latimeria chalumnae.</title>
        <authorList>
            <person name="Di Palma F."/>
            <person name="Alfoldi J."/>
            <person name="Johnson J."/>
            <person name="Berlin A."/>
            <person name="Gnerre S."/>
            <person name="Jaffe D."/>
            <person name="MacCallum I."/>
            <person name="Young S."/>
            <person name="Walker B.J."/>
            <person name="Lander E."/>
            <person name="Lindblad-Toh K."/>
        </authorList>
    </citation>
    <scope>NUCLEOTIDE SEQUENCE [LARGE SCALE GENOMIC DNA]</scope>
    <source>
        <strain evidence="8">Wild caught</strain>
    </source>
</reference>
<keyword evidence="8" id="KW-1185">Reference proteome</keyword>
<evidence type="ECO:0000313" key="7">
    <source>
        <dbReference type="Ensembl" id="ENSLACP00000023277.1"/>
    </source>
</evidence>
<dbReference type="GO" id="GO:0008061">
    <property type="term" value="F:chitin binding"/>
    <property type="evidence" value="ECO:0007669"/>
    <property type="project" value="InterPro"/>
</dbReference>
<gene>
    <name evidence="7" type="primary">LOC102365223</name>
</gene>
<dbReference type="InterPro" id="IPR001579">
    <property type="entry name" value="Glyco_hydro_18_chit_AS"/>
</dbReference>
<reference evidence="7" key="2">
    <citation type="submission" date="2025-08" db="UniProtKB">
        <authorList>
            <consortium name="Ensembl"/>
        </authorList>
    </citation>
    <scope>IDENTIFICATION</scope>
</reference>
<protein>
    <submittedName>
        <fullName evidence="7">Oviductal glycoprotein 1</fullName>
    </submittedName>
</protein>
<organism evidence="7 8">
    <name type="scientific">Latimeria chalumnae</name>
    <name type="common">Coelacanth</name>
    <dbReference type="NCBI Taxonomy" id="7897"/>
    <lineage>
        <taxon>Eukaryota</taxon>
        <taxon>Metazoa</taxon>
        <taxon>Chordata</taxon>
        <taxon>Craniata</taxon>
        <taxon>Vertebrata</taxon>
        <taxon>Euteleostomi</taxon>
        <taxon>Coelacanthiformes</taxon>
        <taxon>Coelacanthidae</taxon>
        <taxon>Latimeria</taxon>
    </lineage>
</organism>
<dbReference type="EMBL" id="AFYH01035541">
    <property type="status" value="NOT_ANNOTATED_CDS"/>
    <property type="molecule type" value="Genomic_DNA"/>
</dbReference>
<evidence type="ECO:0000256" key="3">
    <source>
        <dbReference type="ARBA" id="ARBA00023157"/>
    </source>
</evidence>
<dbReference type="InterPro" id="IPR050314">
    <property type="entry name" value="Glycosyl_Hydrlase_18"/>
</dbReference>
<evidence type="ECO:0000256" key="4">
    <source>
        <dbReference type="ARBA" id="ARBA00023295"/>
    </source>
</evidence>
<dbReference type="OrthoDB" id="76388at2759"/>
<dbReference type="SMART" id="SM00636">
    <property type="entry name" value="Glyco_18"/>
    <property type="match status" value="1"/>
</dbReference>
<evidence type="ECO:0000256" key="5">
    <source>
        <dbReference type="RuleBase" id="RU004453"/>
    </source>
</evidence>
<dbReference type="InterPro" id="IPR029070">
    <property type="entry name" value="Chitinase_insertion_sf"/>
</dbReference>
<dbReference type="InterPro" id="IPR017853">
    <property type="entry name" value="GH"/>
</dbReference>
<dbReference type="Ensembl" id="ENSLACT00000025976.1">
    <property type="protein sequence ID" value="ENSLACP00000023277.1"/>
    <property type="gene ID" value="ENSLACG00000022204.1"/>
</dbReference>
<dbReference type="SUPFAM" id="SSF51445">
    <property type="entry name" value="(Trans)glycosidases"/>
    <property type="match status" value="1"/>
</dbReference>
<dbReference type="FunFam" id="3.20.20.80:FF:000007">
    <property type="entry name" value="Acidic mammalian chitinase"/>
    <property type="match status" value="1"/>
</dbReference>
<dbReference type="GO" id="GO:0005576">
    <property type="term" value="C:extracellular region"/>
    <property type="evidence" value="ECO:0007669"/>
    <property type="project" value="TreeGrafter"/>
</dbReference>
<dbReference type="Proteomes" id="UP000008672">
    <property type="component" value="Unassembled WGS sequence"/>
</dbReference>
<dbReference type="STRING" id="7897.ENSLACP00000023277"/>
<dbReference type="PROSITE" id="PS01095">
    <property type="entry name" value="GH18_1"/>
    <property type="match status" value="1"/>
</dbReference>
<keyword evidence="2" id="KW-0378">Hydrolase</keyword>
<accession>M3XKM1</accession>
<dbReference type="GO" id="GO:0005975">
    <property type="term" value="P:carbohydrate metabolic process"/>
    <property type="evidence" value="ECO:0007669"/>
    <property type="project" value="InterPro"/>
</dbReference>
<dbReference type="GeneID" id="102365223"/>
<dbReference type="CDD" id="cd02872">
    <property type="entry name" value="GH18_chitolectin_chitotriosidase"/>
    <property type="match status" value="1"/>
</dbReference>
<keyword evidence="1" id="KW-0732">Signal</keyword>
<evidence type="ECO:0000259" key="6">
    <source>
        <dbReference type="PROSITE" id="PS51910"/>
    </source>
</evidence>
<dbReference type="EMBL" id="AFYH01035542">
    <property type="status" value="NOT_ANNOTATED_CDS"/>
    <property type="molecule type" value="Genomic_DNA"/>
</dbReference>
<dbReference type="AlphaFoldDB" id="M3XKM1"/>
<dbReference type="InterPro" id="IPR001223">
    <property type="entry name" value="Glyco_hydro18_cat"/>
</dbReference>
<evidence type="ECO:0000256" key="1">
    <source>
        <dbReference type="ARBA" id="ARBA00022729"/>
    </source>
</evidence>
<proteinExistence type="inferred from homology"/>
<dbReference type="InterPro" id="IPR011583">
    <property type="entry name" value="Chitinase_II/V-like_cat"/>
</dbReference>
<name>M3XKM1_LATCH</name>
<dbReference type="Gene3D" id="3.10.50.10">
    <property type="match status" value="1"/>
</dbReference>
<dbReference type="Pfam" id="PF00704">
    <property type="entry name" value="Glyco_hydro_18"/>
    <property type="match status" value="1"/>
</dbReference>
<evidence type="ECO:0000313" key="8">
    <source>
        <dbReference type="Proteomes" id="UP000008672"/>
    </source>
</evidence>
<dbReference type="eggNOG" id="KOG2806">
    <property type="taxonomic scope" value="Eukaryota"/>
</dbReference>
<evidence type="ECO:0000256" key="2">
    <source>
        <dbReference type="ARBA" id="ARBA00022801"/>
    </source>
</evidence>
<dbReference type="HOGENOM" id="CLU_002833_3_1_1"/>
<keyword evidence="4" id="KW-0326">Glycosidase</keyword>